<dbReference type="Proteomes" id="UP000790377">
    <property type="component" value="Unassembled WGS sequence"/>
</dbReference>
<sequence>MPPAGWPADLVFPRHGLMPGPRPERLGGYFVPFAAARRLTEHLGIDIPAGDAVESYDAAVKSHNSYLPRHFENHFVERGGMPYRAAEIQVHGGSAGVGGVWFVSSFVDFSGAGDPGPLREETEDVDRALRAWMSEYRVPAADVQRNDRALRAWLRVCGVPNADVRWVSLEDTAGITATPEEVTEMLRQSMLNIQAAKAKYFAELQAKALAENT</sequence>
<keyword evidence="2" id="KW-1185">Reference proteome</keyword>
<organism evidence="1 2">
    <name type="scientific">Hygrophoropsis aurantiaca</name>
    <dbReference type="NCBI Taxonomy" id="72124"/>
    <lineage>
        <taxon>Eukaryota</taxon>
        <taxon>Fungi</taxon>
        <taxon>Dikarya</taxon>
        <taxon>Basidiomycota</taxon>
        <taxon>Agaricomycotina</taxon>
        <taxon>Agaricomycetes</taxon>
        <taxon>Agaricomycetidae</taxon>
        <taxon>Boletales</taxon>
        <taxon>Coniophorineae</taxon>
        <taxon>Hygrophoropsidaceae</taxon>
        <taxon>Hygrophoropsis</taxon>
    </lineage>
</organism>
<name>A0ACB7ZXB7_9AGAM</name>
<gene>
    <name evidence="1" type="ORF">BJ138DRAFT_1165011</name>
</gene>
<proteinExistence type="predicted"/>
<comment type="caution">
    <text evidence="1">The sequence shown here is derived from an EMBL/GenBank/DDBJ whole genome shotgun (WGS) entry which is preliminary data.</text>
</comment>
<reference evidence="1" key="1">
    <citation type="journal article" date="2021" name="New Phytol.">
        <title>Evolutionary innovations through gain and loss of genes in the ectomycorrhizal Boletales.</title>
        <authorList>
            <person name="Wu G."/>
            <person name="Miyauchi S."/>
            <person name="Morin E."/>
            <person name="Kuo A."/>
            <person name="Drula E."/>
            <person name="Varga T."/>
            <person name="Kohler A."/>
            <person name="Feng B."/>
            <person name="Cao Y."/>
            <person name="Lipzen A."/>
            <person name="Daum C."/>
            <person name="Hundley H."/>
            <person name="Pangilinan J."/>
            <person name="Johnson J."/>
            <person name="Barry K."/>
            <person name="LaButti K."/>
            <person name="Ng V."/>
            <person name="Ahrendt S."/>
            <person name="Min B."/>
            <person name="Choi I.G."/>
            <person name="Park H."/>
            <person name="Plett J.M."/>
            <person name="Magnuson J."/>
            <person name="Spatafora J.W."/>
            <person name="Nagy L.G."/>
            <person name="Henrissat B."/>
            <person name="Grigoriev I.V."/>
            <person name="Yang Z.L."/>
            <person name="Xu J."/>
            <person name="Martin F.M."/>
        </authorList>
    </citation>
    <scope>NUCLEOTIDE SEQUENCE</scope>
    <source>
        <strain evidence="1">ATCC 28755</strain>
    </source>
</reference>
<dbReference type="EMBL" id="MU268219">
    <property type="protein sequence ID" value="KAH7905312.1"/>
    <property type="molecule type" value="Genomic_DNA"/>
</dbReference>
<evidence type="ECO:0000313" key="2">
    <source>
        <dbReference type="Proteomes" id="UP000790377"/>
    </source>
</evidence>
<evidence type="ECO:0000313" key="1">
    <source>
        <dbReference type="EMBL" id="KAH7905312.1"/>
    </source>
</evidence>
<protein>
    <submittedName>
        <fullName evidence="1">Uncharacterized protein</fullName>
    </submittedName>
</protein>
<accession>A0ACB7ZXB7</accession>